<dbReference type="STRING" id="554055.A0A2P6VNZ3"/>
<evidence type="ECO:0000313" key="7">
    <source>
        <dbReference type="EMBL" id="PSC75822.1"/>
    </source>
</evidence>
<sequence>MFGGGMGAGMGMDQQQSMEASFKEFLARPENQALVEKQQRKEVKQAMQLQEKMKALEFRDKVMESEYDAQKNIAPFLQNKVLRRIVQTFTNDPSGDFSKWACNPRVVDMLREAKRLMDDGILNEDEIEEYMVRALKDPKTEGHAQFERKTKLAARLPIDQLVGALNEHLAERRKGNAAYRAKDFKGAQHHYERAKAVVEFVQGLSRADQMEVEGNKAAVYLNLAAVHMALGEYGAAVDYCTKAIAFDKTNIKALLRRSRAHAGRHEYEAAEADLAAVRELDPWNLEVAEETVTLERARAAHARRQQRTFARMFERGSLTAGEPEESSGGGGARLPAPTPEQLEQLRQQARLAQQRHQRQEEEEEAGEPLCQL</sequence>
<dbReference type="InterPro" id="IPR019734">
    <property type="entry name" value="TPR_rpt"/>
</dbReference>
<dbReference type="PANTHER" id="PTHR46512:SF9">
    <property type="entry name" value="PEPTIDYLPROLYL ISOMERASE"/>
    <property type="match status" value="1"/>
</dbReference>
<accession>A0A2P6VNZ3</accession>
<dbReference type="PROSITE" id="PS50005">
    <property type="entry name" value="TPR"/>
    <property type="match status" value="1"/>
</dbReference>
<keyword evidence="4 7" id="KW-0413">Isomerase</keyword>
<evidence type="ECO:0000256" key="2">
    <source>
        <dbReference type="ARBA" id="ARBA00013194"/>
    </source>
</evidence>
<comment type="catalytic activity">
    <reaction evidence="1">
        <text>[protein]-peptidylproline (omega=180) = [protein]-peptidylproline (omega=0)</text>
        <dbReference type="Rhea" id="RHEA:16237"/>
        <dbReference type="Rhea" id="RHEA-COMP:10747"/>
        <dbReference type="Rhea" id="RHEA-COMP:10748"/>
        <dbReference type="ChEBI" id="CHEBI:83833"/>
        <dbReference type="ChEBI" id="CHEBI:83834"/>
        <dbReference type="EC" id="5.2.1.8"/>
    </reaction>
</comment>
<dbReference type="PANTHER" id="PTHR46512">
    <property type="entry name" value="PEPTIDYLPROLYL ISOMERASE"/>
    <property type="match status" value="1"/>
</dbReference>
<evidence type="ECO:0000256" key="4">
    <source>
        <dbReference type="ARBA" id="ARBA00023235"/>
    </source>
</evidence>
<comment type="caution">
    <text evidence="7">The sequence shown here is derived from an EMBL/GenBank/DDBJ whole genome shotgun (WGS) entry which is preliminary data.</text>
</comment>
<evidence type="ECO:0000313" key="8">
    <source>
        <dbReference type="Proteomes" id="UP000239649"/>
    </source>
</evidence>
<dbReference type="EC" id="5.2.1.8" evidence="2"/>
<dbReference type="EMBL" id="LHPF02000002">
    <property type="protein sequence ID" value="PSC75822.1"/>
    <property type="molecule type" value="Genomic_DNA"/>
</dbReference>
<feature type="compositionally biased region" description="Low complexity" evidence="6">
    <location>
        <begin position="340"/>
        <end position="354"/>
    </location>
</feature>
<evidence type="ECO:0000256" key="6">
    <source>
        <dbReference type="SAM" id="MobiDB-lite"/>
    </source>
</evidence>
<dbReference type="OrthoDB" id="1902587at2759"/>
<dbReference type="InterPro" id="IPR011990">
    <property type="entry name" value="TPR-like_helical_dom_sf"/>
</dbReference>
<dbReference type="InterPro" id="IPR050754">
    <property type="entry name" value="FKBP4/5/8-like"/>
</dbReference>
<protein>
    <recommendedName>
        <fullName evidence="2">peptidylprolyl isomerase</fullName>
        <ecNumber evidence="2">5.2.1.8</ecNumber>
    </recommendedName>
</protein>
<proteinExistence type="predicted"/>
<dbReference type="AlphaFoldDB" id="A0A2P6VNZ3"/>
<dbReference type="Gene3D" id="1.25.40.10">
    <property type="entry name" value="Tetratricopeptide repeat domain"/>
    <property type="match status" value="1"/>
</dbReference>
<dbReference type="Proteomes" id="UP000239649">
    <property type="component" value="Unassembled WGS sequence"/>
</dbReference>
<feature type="repeat" description="TPR" evidence="5">
    <location>
        <begin position="217"/>
        <end position="250"/>
    </location>
</feature>
<keyword evidence="3" id="KW-0697">Rotamase</keyword>
<gene>
    <name evidence="7" type="ORF">C2E20_1468</name>
</gene>
<dbReference type="SUPFAM" id="SSF48452">
    <property type="entry name" value="TPR-like"/>
    <property type="match status" value="1"/>
</dbReference>
<dbReference type="GO" id="GO:0003755">
    <property type="term" value="F:peptidyl-prolyl cis-trans isomerase activity"/>
    <property type="evidence" value="ECO:0007669"/>
    <property type="project" value="UniProtKB-EC"/>
</dbReference>
<name>A0A2P6VNZ3_9CHLO</name>
<feature type="region of interest" description="Disordered" evidence="6">
    <location>
        <begin position="310"/>
        <end position="372"/>
    </location>
</feature>
<keyword evidence="5" id="KW-0802">TPR repeat</keyword>
<reference evidence="7 8" key="1">
    <citation type="journal article" date="2018" name="Plant J.">
        <title>Genome sequences of Chlorella sorokiniana UTEX 1602 and Micractinium conductrix SAG 241.80: implications to maltose excretion by a green alga.</title>
        <authorList>
            <person name="Arriola M.B."/>
            <person name="Velmurugan N."/>
            <person name="Zhang Y."/>
            <person name="Plunkett M.H."/>
            <person name="Hondzo H."/>
            <person name="Barney B.M."/>
        </authorList>
    </citation>
    <scope>NUCLEOTIDE SEQUENCE [LARGE SCALE GENOMIC DNA]</scope>
    <source>
        <strain evidence="7 8">SAG 241.80</strain>
    </source>
</reference>
<keyword evidence="8" id="KW-1185">Reference proteome</keyword>
<dbReference type="SMART" id="SM00028">
    <property type="entry name" value="TPR"/>
    <property type="match status" value="3"/>
</dbReference>
<evidence type="ECO:0000256" key="1">
    <source>
        <dbReference type="ARBA" id="ARBA00000971"/>
    </source>
</evidence>
<evidence type="ECO:0000256" key="5">
    <source>
        <dbReference type="PROSITE-ProRule" id="PRU00339"/>
    </source>
</evidence>
<organism evidence="7 8">
    <name type="scientific">Micractinium conductrix</name>
    <dbReference type="NCBI Taxonomy" id="554055"/>
    <lineage>
        <taxon>Eukaryota</taxon>
        <taxon>Viridiplantae</taxon>
        <taxon>Chlorophyta</taxon>
        <taxon>core chlorophytes</taxon>
        <taxon>Trebouxiophyceae</taxon>
        <taxon>Chlorellales</taxon>
        <taxon>Chlorellaceae</taxon>
        <taxon>Chlorella clade</taxon>
        <taxon>Micractinium</taxon>
    </lineage>
</organism>
<evidence type="ECO:0000256" key="3">
    <source>
        <dbReference type="ARBA" id="ARBA00023110"/>
    </source>
</evidence>